<dbReference type="EC" id="6.3.3.2" evidence="5"/>
<dbReference type="GO" id="GO:0009396">
    <property type="term" value="P:folic acid-containing compound biosynthetic process"/>
    <property type="evidence" value="ECO:0007669"/>
    <property type="project" value="TreeGrafter"/>
</dbReference>
<dbReference type="GO" id="GO:0005524">
    <property type="term" value="F:ATP binding"/>
    <property type="evidence" value="ECO:0007669"/>
    <property type="project" value="UniProtKB-KW"/>
</dbReference>
<keyword evidence="7" id="KW-1185">Reference proteome</keyword>
<dbReference type="InterPro" id="IPR002698">
    <property type="entry name" value="FTHF_cligase"/>
</dbReference>
<sequence>MTGTATLKAELRARLLEARRALTAGERQAADAALVQRVRDWAPLATAGTIAAYASMGTEPGTHDLIDALHASGAQVLLPVLQPDNDLDWARYGGPGTLVRASRGLLEPSGDRLGLQAVTAANAVLLPGLAVDRQGVRLGRGGGSYDRVLERLASAGARPVLAVLLYAHEVVDTVPREPHDHLVDAAVTPDGVLQFRRPGGAATG</sequence>
<keyword evidence="5" id="KW-0460">Magnesium</keyword>
<comment type="cofactor">
    <cofactor evidence="5">
        <name>Mg(2+)</name>
        <dbReference type="ChEBI" id="CHEBI:18420"/>
    </cofactor>
</comment>
<dbReference type="GO" id="GO:0030272">
    <property type="term" value="F:5-formyltetrahydrofolate cyclo-ligase activity"/>
    <property type="evidence" value="ECO:0007669"/>
    <property type="project" value="UniProtKB-EC"/>
</dbReference>
<comment type="catalytic activity">
    <reaction evidence="5">
        <text>(6S)-5-formyl-5,6,7,8-tetrahydrofolate + ATP = (6R)-5,10-methenyltetrahydrofolate + ADP + phosphate</text>
        <dbReference type="Rhea" id="RHEA:10488"/>
        <dbReference type="ChEBI" id="CHEBI:30616"/>
        <dbReference type="ChEBI" id="CHEBI:43474"/>
        <dbReference type="ChEBI" id="CHEBI:57455"/>
        <dbReference type="ChEBI" id="CHEBI:57457"/>
        <dbReference type="ChEBI" id="CHEBI:456216"/>
        <dbReference type="EC" id="6.3.3.2"/>
    </reaction>
</comment>
<evidence type="ECO:0000256" key="3">
    <source>
        <dbReference type="ARBA" id="ARBA00022840"/>
    </source>
</evidence>
<reference evidence="6 7" key="1">
    <citation type="journal article" date="2010" name="J. Bacteriol.">
        <title>Biochemical characterization of a novel indole prenyltransferase from Streptomyces sp. SN-593.</title>
        <authorList>
            <person name="Takahashi S."/>
            <person name="Takagi H."/>
            <person name="Toyoda A."/>
            <person name="Uramoto M."/>
            <person name="Nogawa T."/>
            <person name="Ueki M."/>
            <person name="Sakaki Y."/>
            <person name="Osada H."/>
        </authorList>
    </citation>
    <scope>NUCLEOTIDE SEQUENCE [LARGE SCALE GENOMIC DNA]</scope>
    <source>
        <strain evidence="6 7">SN-593</strain>
    </source>
</reference>
<feature type="binding site" evidence="4">
    <location>
        <position position="59"/>
    </location>
    <ligand>
        <name>substrate</name>
    </ligand>
</feature>
<proteinExistence type="inferred from homology"/>
<reference evidence="6 7" key="4">
    <citation type="journal article" date="2020" name="Sci. Rep.">
        <title>beta-carboline chemical signals induce reveromycin production through a LuxR family regulator in Streptomyces sp. SN-593.</title>
        <authorList>
            <person name="Panthee S."/>
            <person name="Kito N."/>
            <person name="Hayashi T."/>
            <person name="Shimizu T."/>
            <person name="Ishikawa J."/>
            <person name="Hamamoto H."/>
            <person name="Osada H."/>
            <person name="Takahashi S."/>
        </authorList>
    </citation>
    <scope>NUCLEOTIDE SEQUENCE [LARGE SCALE GENOMIC DNA]</scope>
    <source>
        <strain evidence="6 7">SN-593</strain>
    </source>
</reference>
<dbReference type="RefSeq" id="WP_202234067.1">
    <property type="nucleotide sequence ID" value="NZ_AP018365.1"/>
</dbReference>
<comment type="similarity">
    <text evidence="1 5">Belongs to the 5-formyltetrahydrofolate cyclo-ligase family.</text>
</comment>
<dbReference type="InterPro" id="IPR024185">
    <property type="entry name" value="FTHF_cligase-like_sf"/>
</dbReference>
<reference evidence="6 7" key="3">
    <citation type="journal article" date="2011" name="Nat. Chem. Biol.">
        <title>Reveromycin A biosynthesis uses RevG and RevJ for stereospecific spiroacetal formation.</title>
        <authorList>
            <person name="Takahashi S."/>
            <person name="Toyoda A."/>
            <person name="Sekiyama Y."/>
            <person name="Takagi H."/>
            <person name="Nogawa T."/>
            <person name="Uramoto M."/>
            <person name="Suzuki R."/>
            <person name="Koshino H."/>
            <person name="Kumano T."/>
            <person name="Panthee S."/>
            <person name="Dairi T."/>
            <person name="Ishikawa J."/>
            <person name="Ikeda H."/>
            <person name="Sakaki Y."/>
            <person name="Osada H."/>
        </authorList>
    </citation>
    <scope>NUCLEOTIDE SEQUENCE [LARGE SCALE GENOMIC DNA]</scope>
    <source>
        <strain evidence="6 7">SN-593</strain>
    </source>
</reference>
<evidence type="ECO:0000256" key="4">
    <source>
        <dbReference type="PIRSR" id="PIRSR006806-1"/>
    </source>
</evidence>
<dbReference type="EMBL" id="AP018365">
    <property type="protein sequence ID" value="BBA97828.1"/>
    <property type="molecule type" value="Genomic_DNA"/>
</dbReference>
<keyword evidence="6" id="KW-0436">Ligase</keyword>
<dbReference type="NCBIfam" id="TIGR02727">
    <property type="entry name" value="MTHFS_bact"/>
    <property type="match status" value="1"/>
</dbReference>
<evidence type="ECO:0000256" key="1">
    <source>
        <dbReference type="ARBA" id="ARBA00010638"/>
    </source>
</evidence>
<feature type="binding site" evidence="4">
    <location>
        <begin position="8"/>
        <end position="12"/>
    </location>
    <ligand>
        <name>ATP</name>
        <dbReference type="ChEBI" id="CHEBI:30616"/>
    </ligand>
</feature>
<dbReference type="AlphaFoldDB" id="A0A7U3VNN9"/>
<reference evidence="6 7" key="2">
    <citation type="journal article" date="2011" name="J. Antibiot.">
        <title>Furaquinocins I and J: novel polyketide isoprenoid hybrid compounds from Streptomyces reveromyceticus SN-593.</title>
        <authorList>
            <person name="Panthee S."/>
            <person name="Takahashi S."/>
            <person name="Takagi H."/>
            <person name="Nogawa T."/>
            <person name="Oowada E."/>
            <person name="Uramoto M."/>
            <person name="Osada H."/>
        </authorList>
    </citation>
    <scope>NUCLEOTIDE SEQUENCE [LARGE SCALE GENOMIC DNA]</scope>
    <source>
        <strain evidence="6 7">SN-593</strain>
    </source>
</reference>
<accession>A0A7U3VNN9</accession>
<evidence type="ECO:0000256" key="5">
    <source>
        <dbReference type="RuleBase" id="RU361279"/>
    </source>
</evidence>
<dbReference type="Pfam" id="PF01812">
    <property type="entry name" value="5-FTHF_cyc-lig"/>
    <property type="match status" value="1"/>
</dbReference>
<dbReference type="Gene3D" id="3.40.50.10420">
    <property type="entry name" value="NagB/RpiA/CoA transferase-like"/>
    <property type="match status" value="1"/>
</dbReference>
<dbReference type="PIRSF" id="PIRSF006806">
    <property type="entry name" value="FTHF_cligase"/>
    <property type="match status" value="1"/>
</dbReference>
<keyword evidence="3 4" id="KW-0067">ATP-binding</keyword>
<dbReference type="KEGG" id="arev:RVR_3761"/>
<gene>
    <name evidence="6" type="ORF">RVR_3761</name>
</gene>
<dbReference type="GO" id="GO:0035999">
    <property type="term" value="P:tetrahydrofolate interconversion"/>
    <property type="evidence" value="ECO:0007669"/>
    <property type="project" value="TreeGrafter"/>
</dbReference>
<dbReference type="PANTHER" id="PTHR23407">
    <property type="entry name" value="ATPASE INHIBITOR/5-FORMYLTETRAHYDROFOLATE CYCLO-LIGASE"/>
    <property type="match status" value="1"/>
</dbReference>
<dbReference type="PANTHER" id="PTHR23407:SF1">
    <property type="entry name" value="5-FORMYLTETRAHYDROFOLATE CYCLO-LIGASE"/>
    <property type="match status" value="1"/>
</dbReference>
<evidence type="ECO:0000256" key="2">
    <source>
        <dbReference type="ARBA" id="ARBA00022741"/>
    </source>
</evidence>
<name>A0A7U3VNN9_9ACTN</name>
<protein>
    <recommendedName>
        <fullName evidence="5">5-formyltetrahydrofolate cyclo-ligase</fullName>
        <ecNumber evidence="5">6.3.3.2</ecNumber>
    </recommendedName>
</protein>
<keyword evidence="5" id="KW-0479">Metal-binding</keyword>
<dbReference type="GO" id="GO:0046872">
    <property type="term" value="F:metal ion binding"/>
    <property type="evidence" value="ECO:0007669"/>
    <property type="project" value="UniProtKB-KW"/>
</dbReference>
<feature type="binding site" evidence="4">
    <location>
        <begin position="137"/>
        <end position="145"/>
    </location>
    <ligand>
        <name>ATP</name>
        <dbReference type="ChEBI" id="CHEBI:30616"/>
    </ligand>
</feature>
<evidence type="ECO:0000313" key="7">
    <source>
        <dbReference type="Proteomes" id="UP000595703"/>
    </source>
</evidence>
<dbReference type="InterPro" id="IPR037171">
    <property type="entry name" value="NagB/RpiA_transferase-like"/>
</dbReference>
<organism evidence="6 7">
    <name type="scientific">Actinacidiphila reveromycinica</name>
    <dbReference type="NCBI Taxonomy" id="659352"/>
    <lineage>
        <taxon>Bacteria</taxon>
        <taxon>Bacillati</taxon>
        <taxon>Actinomycetota</taxon>
        <taxon>Actinomycetes</taxon>
        <taxon>Kitasatosporales</taxon>
        <taxon>Streptomycetaceae</taxon>
        <taxon>Actinacidiphila</taxon>
    </lineage>
</organism>
<dbReference type="Proteomes" id="UP000595703">
    <property type="component" value="Chromosome"/>
</dbReference>
<keyword evidence="2 4" id="KW-0547">Nucleotide-binding</keyword>
<dbReference type="SUPFAM" id="SSF100950">
    <property type="entry name" value="NagB/RpiA/CoA transferase-like"/>
    <property type="match status" value="1"/>
</dbReference>
<evidence type="ECO:0000313" key="6">
    <source>
        <dbReference type="EMBL" id="BBA97828.1"/>
    </source>
</evidence>